<dbReference type="FunFam" id="3.40.50.1010:FF:000003">
    <property type="entry name" value="Flap endonuclease 1"/>
    <property type="match status" value="1"/>
</dbReference>
<name>A0A0X3NLC5_SCHSO</name>
<protein>
    <recommendedName>
        <fullName evidence="20">Flap endonuclease 1</fullName>
    </recommendedName>
</protein>
<keyword evidence="7" id="KW-0255">Endonuclease</keyword>
<keyword evidence="14" id="KW-0539">Nucleus</keyword>
<dbReference type="GO" id="GO:0003677">
    <property type="term" value="F:DNA binding"/>
    <property type="evidence" value="ECO:0007669"/>
    <property type="project" value="InterPro"/>
</dbReference>
<gene>
    <name evidence="19" type="ORF">TR136585</name>
</gene>
<dbReference type="GO" id="GO:0006260">
    <property type="term" value="P:DNA replication"/>
    <property type="evidence" value="ECO:0007669"/>
    <property type="project" value="UniProtKB-KW"/>
</dbReference>
<dbReference type="Pfam" id="PF00867">
    <property type="entry name" value="XPG_I"/>
    <property type="match status" value="1"/>
</dbReference>
<dbReference type="InterPro" id="IPR019974">
    <property type="entry name" value="XPG_CS"/>
</dbReference>
<dbReference type="SMART" id="SM00279">
    <property type="entry name" value="HhH2"/>
    <property type="match status" value="1"/>
</dbReference>
<evidence type="ECO:0000256" key="16">
    <source>
        <dbReference type="SAM" id="MobiDB-lite"/>
    </source>
</evidence>
<evidence type="ECO:0000256" key="3">
    <source>
        <dbReference type="ARBA" id="ARBA00022553"/>
    </source>
</evidence>
<dbReference type="AlphaFoldDB" id="A0A0X3NLC5"/>
<reference evidence="19" key="1">
    <citation type="submission" date="2016-01" db="EMBL/GenBank/DDBJ databases">
        <title>Reference transcriptome for the parasite Schistocephalus solidus: insights into the molecular evolution of parasitism.</title>
        <authorList>
            <person name="Hebert F.O."/>
            <person name="Grambauer S."/>
            <person name="Barber I."/>
            <person name="Landry C.R."/>
            <person name="Aubin-Horth N."/>
        </authorList>
    </citation>
    <scope>NUCLEOTIDE SEQUENCE</scope>
</reference>
<evidence type="ECO:0000256" key="1">
    <source>
        <dbReference type="ARBA" id="ARBA00001946"/>
    </source>
</evidence>
<feature type="domain" description="XPG N-terminal" evidence="18">
    <location>
        <begin position="28"/>
        <end position="134"/>
    </location>
</feature>
<organism evidence="19">
    <name type="scientific">Schistocephalus solidus</name>
    <name type="common">Tapeworm</name>
    <dbReference type="NCBI Taxonomy" id="70667"/>
    <lineage>
        <taxon>Eukaryota</taxon>
        <taxon>Metazoa</taxon>
        <taxon>Spiralia</taxon>
        <taxon>Lophotrochozoa</taxon>
        <taxon>Platyhelminthes</taxon>
        <taxon>Cestoda</taxon>
        <taxon>Eucestoda</taxon>
        <taxon>Diphyllobothriidea</taxon>
        <taxon>Diphyllobothriidae</taxon>
        <taxon>Schistocephalus</taxon>
    </lineage>
</organism>
<feature type="domain" description="XPG-I" evidence="17">
    <location>
        <begin position="173"/>
        <end position="245"/>
    </location>
</feature>
<dbReference type="FunFam" id="1.10.150.20:FF:000009">
    <property type="entry name" value="Flap endonuclease 1"/>
    <property type="match status" value="1"/>
</dbReference>
<evidence type="ECO:0000256" key="9">
    <source>
        <dbReference type="ARBA" id="ARBA00022801"/>
    </source>
</evidence>
<sequence>IKRYLQADCIPNLLKNRIGQSACKYLFMGIHQLSKVIGDHAPKAIKNNEIKAYFGRKIAVDASMSMYQFLVAVRQEGNNLTNDAGESTSHIMGMFYRTIRMIENGLKPVYVFEGKPPNLKAGELAKRTERREESQKELNKAEELGDVEAIEKFSRRLVKVTPQHNEDCKTLLKLMGVPVVQAPGEAEAQCSVLAKAGKVYAVGTEDMDALAFGAPVLLRHLTFSEARKMPIQEFRLQTVLDSLNFSMDQFIDLCILLGCDYCDTIRGVGPKKAVDLIQRLGSIEASLESIDKSKYTVPEGWIYKQAANLFTNPEVTDPELIELKWTDPDEEGLVEFMCAKNGFNEERVRNAVKKIVKARSGTTQGRIDNFFILKPAPASEKKPALPVKKEAAGKRSSLTAGKKFDPKRRR</sequence>
<dbReference type="InterPro" id="IPR036279">
    <property type="entry name" value="5-3_exonuclease_C_sf"/>
</dbReference>
<dbReference type="PANTHER" id="PTHR11081:SF9">
    <property type="entry name" value="FLAP ENDONUCLEASE 1"/>
    <property type="match status" value="1"/>
</dbReference>
<evidence type="ECO:0000313" key="19">
    <source>
        <dbReference type="EMBL" id="JAP40744.1"/>
    </source>
</evidence>
<dbReference type="CDD" id="cd09867">
    <property type="entry name" value="PIN_FEN1"/>
    <property type="match status" value="1"/>
</dbReference>
<evidence type="ECO:0000256" key="12">
    <source>
        <dbReference type="ARBA" id="ARBA00023128"/>
    </source>
</evidence>
<keyword evidence="5" id="KW-0540">Nuclease</keyword>
<evidence type="ECO:0000256" key="15">
    <source>
        <dbReference type="ARBA" id="ARBA00034726"/>
    </source>
</evidence>
<accession>A0A0X3NLC5</accession>
<comment type="cofactor">
    <cofactor evidence="1">
        <name>Mg(2+)</name>
        <dbReference type="ChEBI" id="CHEBI:18420"/>
    </cofactor>
</comment>
<keyword evidence="4" id="KW-0235">DNA replication</keyword>
<dbReference type="PROSITE" id="PS00842">
    <property type="entry name" value="XPG_2"/>
    <property type="match status" value="1"/>
</dbReference>
<evidence type="ECO:0000256" key="6">
    <source>
        <dbReference type="ARBA" id="ARBA00022723"/>
    </source>
</evidence>
<evidence type="ECO:0000256" key="8">
    <source>
        <dbReference type="ARBA" id="ARBA00022763"/>
    </source>
</evidence>
<evidence type="ECO:0000256" key="7">
    <source>
        <dbReference type="ARBA" id="ARBA00022759"/>
    </source>
</evidence>
<dbReference type="CDD" id="cd09907">
    <property type="entry name" value="H3TH_FEN1-Euk"/>
    <property type="match status" value="1"/>
</dbReference>
<dbReference type="Pfam" id="PF00752">
    <property type="entry name" value="XPG_N"/>
    <property type="match status" value="1"/>
</dbReference>
<comment type="similarity">
    <text evidence="15">Belongs to the XPG/RAD2 endonuclease family. FEN1 subfamily.</text>
</comment>
<dbReference type="SMART" id="SM00484">
    <property type="entry name" value="XPGI"/>
    <property type="match status" value="1"/>
</dbReference>
<dbReference type="Gene3D" id="1.10.150.20">
    <property type="entry name" value="5' to 3' exonuclease, C-terminal subdomain"/>
    <property type="match status" value="1"/>
</dbReference>
<dbReference type="InterPro" id="IPR006085">
    <property type="entry name" value="XPG_DNA_repair_N"/>
</dbReference>
<evidence type="ECO:0008006" key="20">
    <source>
        <dbReference type="Google" id="ProtNLM"/>
    </source>
</evidence>
<dbReference type="SMART" id="SM00485">
    <property type="entry name" value="XPGN"/>
    <property type="match status" value="1"/>
</dbReference>
<dbReference type="InterPro" id="IPR006084">
    <property type="entry name" value="XPG/Rad2"/>
</dbReference>
<dbReference type="GO" id="GO:0005634">
    <property type="term" value="C:nucleus"/>
    <property type="evidence" value="ECO:0007669"/>
    <property type="project" value="TreeGrafter"/>
</dbReference>
<dbReference type="SUPFAM" id="SSF47807">
    <property type="entry name" value="5' to 3' exonuclease, C-terminal subdomain"/>
    <property type="match status" value="1"/>
</dbReference>
<evidence type="ECO:0000256" key="5">
    <source>
        <dbReference type="ARBA" id="ARBA00022722"/>
    </source>
</evidence>
<evidence type="ECO:0000259" key="17">
    <source>
        <dbReference type="SMART" id="SM00484"/>
    </source>
</evidence>
<keyword evidence="3" id="KW-0597">Phosphoprotein</keyword>
<dbReference type="EMBL" id="GEEE01022481">
    <property type="protein sequence ID" value="JAP40744.1"/>
    <property type="molecule type" value="Transcribed_RNA"/>
</dbReference>
<feature type="region of interest" description="Disordered" evidence="16">
    <location>
        <begin position="379"/>
        <end position="410"/>
    </location>
</feature>
<keyword evidence="12" id="KW-0496">Mitochondrion</keyword>
<feature type="compositionally biased region" description="Basic and acidic residues" evidence="16">
    <location>
        <begin position="379"/>
        <end position="393"/>
    </location>
</feature>
<dbReference type="GO" id="GO:0005739">
    <property type="term" value="C:mitochondrion"/>
    <property type="evidence" value="ECO:0007669"/>
    <property type="project" value="UniProtKB-SubCell"/>
</dbReference>
<evidence type="ECO:0000256" key="2">
    <source>
        <dbReference type="ARBA" id="ARBA00004173"/>
    </source>
</evidence>
<dbReference type="SUPFAM" id="SSF88723">
    <property type="entry name" value="PIN domain-like"/>
    <property type="match status" value="1"/>
</dbReference>
<evidence type="ECO:0000256" key="11">
    <source>
        <dbReference type="ARBA" id="ARBA00022842"/>
    </source>
</evidence>
<dbReference type="PANTHER" id="PTHR11081">
    <property type="entry name" value="FLAP ENDONUCLEASE FAMILY MEMBER"/>
    <property type="match status" value="1"/>
</dbReference>
<keyword evidence="6" id="KW-0479">Metal-binding</keyword>
<dbReference type="InterPro" id="IPR029060">
    <property type="entry name" value="PIN-like_dom_sf"/>
</dbReference>
<dbReference type="GO" id="GO:0006281">
    <property type="term" value="P:DNA repair"/>
    <property type="evidence" value="ECO:0007669"/>
    <property type="project" value="UniProtKB-KW"/>
</dbReference>
<keyword evidence="9" id="KW-0378">Hydrolase</keyword>
<keyword evidence="10" id="KW-0269">Exonuclease</keyword>
<dbReference type="InterPro" id="IPR006086">
    <property type="entry name" value="XPG-I_dom"/>
</dbReference>
<keyword evidence="13" id="KW-0234">DNA repair</keyword>
<dbReference type="GO" id="GO:0017108">
    <property type="term" value="F:5'-flap endonuclease activity"/>
    <property type="evidence" value="ECO:0007669"/>
    <property type="project" value="TreeGrafter"/>
</dbReference>
<dbReference type="Gene3D" id="3.40.50.1010">
    <property type="entry name" value="5'-nuclease"/>
    <property type="match status" value="1"/>
</dbReference>
<dbReference type="HAMAP" id="MF_00614">
    <property type="entry name" value="Fen"/>
    <property type="match status" value="1"/>
</dbReference>
<evidence type="ECO:0000256" key="4">
    <source>
        <dbReference type="ARBA" id="ARBA00022705"/>
    </source>
</evidence>
<evidence type="ECO:0000256" key="14">
    <source>
        <dbReference type="ARBA" id="ARBA00023242"/>
    </source>
</evidence>
<dbReference type="PRINTS" id="PR00853">
    <property type="entry name" value="XPGRADSUPER"/>
</dbReference>
<keyword evidence="8" id="KW-0227">DNA damage</keyword>
<dbReference type="InterPro" id="IPR008918">
    <property type="entry name" value="HhH2"/>
</dbReference>
<dbReference type="GO" id="GO:0008409">
    <property type="term" value="F:5'-3' exonuclease activity"/>
    <property type="evidence" value="ECO:0007669"/>
    <property type="project" value="TreeGrafter"/>
</dbReference>
<keyword evidence="11" id="KW-0460">Magnesium</keyword>
<evidence type="ECO:0000256" key="13">
    <source>
        <dbReference type="ARBA" id="ARBA00023204"/>
    </source>
</evidence>
<evidence type="ECO:0000256" key="10">
    <source>
        <dbReference type="ARBA" id="ARBA00022839"/>
    </source>
</evidence>
<evidence type="ECO:0000259" key="18">
    <source>
        <dbReference type="SMART" id="SM00485"/>
    </source>
</evidence>
<feature type="non-terminal residue" evidence="19">
    <location>
        <position position="1"/>
    </location>
</feature>
<dbReference type="GO" id="GO:0046872">
    <property type="term" value="F:metal ion binding"/>
    <property type="evidence" value="ECO:0007669"/>
    <property type="project" value="UniProtKB-KW"/>
</dbReference>
<dbReference type="InterPro" id="IPR023426">
    <property type="entry name" value="Flap_endonuc"/>
</dbReference>
<comment type="subcellular location">
    <subcellularLocation>
        <location evidence="2">Mitochondrion</location>
    </subcellularLocation>
</comment>
<proteinExistence type="inferred from homology"/>